<organism evidence="2 3">
    <name type="scientific">Nostoc flagelliforme FACHB-838</name>
    <dbReference type="NCBI Taxonomy" id="2692904"/>
    <lineage>
        <taxon>Bacteria</taxon>
        <taxon>Bacillati</taxon>
        <taxon>Cyanobacteriota</taxon>
        <taxon>Cyanophyceae</taxon>
        <taxon>Nostocales</taxon>
        <taxon>Nostocaceae</taxon>
        <taxon>Nostoc</taxon>
    </lineage>
</organism>
<evidence type="ECO:0000313" key="3">
    <source>
        <dbReference type="Proteomes" id="UP000623440"/>
    </source>
</evidence>
<proteinExistence type="predicted"/>
<dbReference type="EMBL" id="JACJSI010000329">
    <property type="protein sequence ID" value="MBD2535772.1"/>
    <property type="molecule type" value="Genomic_DNA"/>
</dbReference>
<gene>
    <name evidence="2" type="ORF">H6G97_43040</name>
</gene>
<feature type="region of interest" description="Disordered" evidence="1">
    <location>
        <begin position="1"/>
        <end position="24"/>
    </location>
</feature>
<protein>
    <recommendedName>
        <fullName evidence="4">Transposase</fullName>
    </recommendedName>
</protein>
<evidence type="ECO:0000256" key="1">
    <source>
        <dbReference type="SAM" id="MobiDB-lite"/>
    </source>
</evidence>
<evidence type="ECO:0008006" key="4">
    <source>
        <dbReference type="Google" id="ProtNLM"/>
    </source>
</evidence>
<keyword evidence="3" id="KW-1185">Reference proteome</keyword>
<evidence type="ECO:0000313" key="2">
    <source>
        <dbReference type="EMBL" id="MBD2535772.1"/>
    </source>
</evidence>
<comment type="caution">
    <text evidence="2">The sequence shown here is derived from an EMBL/GenBank/DDBJ whole genome shotgun (WGS) entry which is preliminary data.</text>
</comment>
<reference evidence="2 3" key="1">
    <citation type="journal article" date="2020" name="ISME J.">
        <title>Comparative genomics reveals insights into cyanobacterial evolution and habitat adaptation.</title>
        <authorList>
            <person name="Chen M.Y."/>
            <person name="Teng W.K."/>
            <person name="Zhao L."/>
            <person name="Hu C.X."/>
            <person name="Zhou Y.K."/>
            <person name="Han B.P."/>
            <person name="Song L.R."/>
            <person name="Shu W.S."/>
        </authorList>
    </citation>
    <scope>NUCLEOTIDE SEQUENCE [LARGE SCALE GENOMIC DNA]</scope>
    <source>
        <strain evidence="2 3">FACHB-838</strain>
    </source>
</reference>
<dbReference type="Proteomes" id="UP000623440">
    <property type="component" value="Unassembled WGS sequence"/>
</dbReference>
<accession>A0ABR8E214</accession>
<name>A0ABR8E214_9NOSO</name>
<sequence>MSSPNRATTKIERPSQGPLNSQEDNSALLNVPFRLFLLLVKAEIILQPFIVRLHSGIGRQPWARLWYLLRGFDDGSGQIKEIPLVLG</sequence>